<evidence type="ECO:0000256" key="3">
    <source>
        <dbReference type="ARBA" id="ARBA00022801"/>
    </source>
</evidence>
<evidence type="ECO:0000313" key="8">
    <source>
        <dbReference type="Proteomes" id="UP000322000"/>
    </source>
</evidence>
<evidence type="ECO:0000256" key="2">
    <source>
        <dbReference type="ARBA" id="ARBA00022487"/>
    </source>
</evidence>
<dbReference type="GeneID" id="113508844"/>
<evidence type="ECO:0000256" key="4">
    <source>
        <dbReference type="ARBA" id="ARBA00023157"/>
    </source>
</evidence>
<organism evidence="8 9">
    <name type="scientific">Trichoplusia ni</name>
    <name type="common">Cabbage looper</name>
    <dbReference type="NCBI Taxonomy" id="7111"/>
    <lineage>
        <taxon>Eukaryota</taxon>
        <taxon>Metazoa</taxon>
        <taxon>Ecdysozoa</taxon>
        <taxon>Arthropoda</taxon>
        <taxon>Hexapoda</taxon>
        <taxon>Insecta</taxon>
        <taxon>Pterygota</taxon>
        <taxon>Neoptera</taxon>
        <taxon>Endopterygota</taxon>
        <taxon>Lepidoptera</taxon>
        <taxon>Glossata</taxon>
        <taxon>Ditrysia</taxon>
        <taxon>Noctuoidea</taxon>
        <taxon>Noctuidae</taxon>
        <taxon>Plusiinae</taxon>
        <taxon>Trichoplusia</taxon>
    </lineage>
</organism>
<dbReference type="Pfam" id="PF00135">
    <property type="entry name" value="COesterase"/>
    <property type="match status" value="1"/>
</dbReference>
<proteinExistence type="inferred from homology"/>
<sequence length="530" mass="59089">MKKLFLVLLITTCCWAGQPRVDPLVSTSRGLIRGLRAEDGDYDMFLGIPYAVVDENNPFGPASPHPGFDTPFDAYHDGVQCVQTAGNTVIGTLQCLQLNVYVPNKANSARKMPVIVYVHGGGFAWNHKGMSSQSPKFLIKHDVIIVSLNYRLGPYGFLCVSEPGYSNQGLKDQLLAIQWLKENIAAFGGDSNEITLMGQSAGAMCLDLLLYTNEKLAKRVILHSGNALNTWLVVPQNDSLAIQVAEELGFTGDGIKEALDYLSSSGPGQVVQTIEGLNTGRNALTRPCLEPEGEGAILTEFPENLKPKVKNMNIIIGHANKEMMFLYPNANKDFYNNFRFSQELIGSFDEAYDEDIVTQFYIGDEKPGEHLQDDILDYGSDFVFVHPTERSIDRYLDAGANVYRFMFTYEGGRNRNKDRMNLTSSGASHGDDLGYLFDMDTYEGQEISEEDQQVIDVMTLMWTDFVKYGDPTPSPPAVLGQRWRAVDAARRVYLDIGAPLALGSRPFHHRMAFWDLYFQLHGNHVIGYKP</sequence>
<reference evidence="9" key="1">
    <citation type="submission" date="2025-08" db="UniProtKB">
        <authorList>
            <consortium name="RefSeq"/>
        </authorList>
    </citation>
    <scope>IDENTIFICATION</scope>
</reference>
<dbReference type="PROSITE" id="PS00122">
    <property type="entry name" value="CARBOXYLESTERASE_B_1"/>
    <property type="match status" value="1"/>
</dbReference>
<feature type="signal peptide" evidence="6">
    <location>
        <begin position="1"/>
        <end position="16"/>
    </location>
</feature>
<gene>
    <name evidence="9" type="primary">LOC113508844</name>
</gene>
<comment type="similarity">
    <text evidence="1 6">Belongs to the type-B carboxylesterase/lipase family.</text>
</comment>
<evidence type="ECO:0000256" key="5">
    <source>
        <dbReference type="ARBA" id="ARBA00023180"/>
    </source>
</evidence>
<dbReference type="PANTHER" id="PTHR43142:SF1">
    <property type="entry name" value="CARBOXYLIC ESTER HYDROLASE"/>
    <property type="match status" value="1"/>
</dbReference>
<dbReference type="AlphaFoldDB" id="A0A7E5X3I2"/>
<evidence type="ECO:0000259" key="7">
    <source>
        <dbReference type="Pfam" id="PF00135"/>
    </source>
</evidence>
<dbReference type="GO" id="GO:0052689">
    <property type="term" value="F:carboxylic ester hydrolase activity"/>
    <property type="evidence" value="ECO:0007669"/>
    <property type="project" value="UniProtKB-KW"/>
</dbReference>
<name>A0A7E5X3I2_TRINI</name>
<dbReference type="InParanoid" id="A0A7E5X3I2"/>
<evidence type="ECO:0000256" key="6">
    <source>
        <dbReference type="RuleBase" id="RU361235"/>
    </source>
</evidence>
<keyword evidence="6" id="KW-0732">Signal</keyword>
<dbReference type="PANTHER" id="PTHR43142">
    <property type="entry name" value="CARBOXYLIC ESTER HYDROLASE"/>
    <property type="match status" value="1"/>
</dbReference>
<dbReference type="SUPFAM" id="SSF53474">
    <property type="entry name" value="alpha/beta-Hydrolases"/>
    <property type="match status" value="1"/>
</dbReference>
<keyword evidence="4" id="KW-1015">Disulfide bond</keyword>
<feature type="domain" description="Carboxylesterase type B" evidence="7">
    <location>
        <begin position="22"/>
        <end position="514"/>
    </location>
</feature>
<dbReference type="InterPro" id="IPR002018">
    <property type="entry name" value="CarbesteraseB"/>
</dbReference>
<accession>A0A7E5X3I2</accession>
<keyword evidence="8" id="KW-1185">Reference proteome</keyword>
<dbReference type="Proteomes" id="UP000322000">
    <property type="component" value="Chromosome 3"/>
</dbReference>
<dbReference type="InterPro" id="IPR029058">
    <property type="entry name" value="AB_hydrolase_fold"/>
</dbReference>
<dbReference type="OrthoDB" id="19653at2759"/>
<dbReference type="RefSeq" id="XP_026747790.1">
    <property type="nucleotide sequence ID" value="XM_026891989.1"/>
</dbReference>
<evidence type="ECO:0000313" key="9">
    <source>
        <dbReference type="RefSeq" id="XP_026747790.1"/>
    </source>
</evidence>
<dbReference type="Gene3D" id="3.40.50.1820">
    <property type="entry name" value="alpha/beta hydrolase"/>
    <property type="match status" value="1"/>
</dbReference>
<dbReference type="EC" id="3.1.1.-" evidence="6"/>
<protein>
    <recommendedName>
        <fullName evidence="6">Carboxylic ester hydrolase</fullName>
        <ecNumber evidence="6">3.1.1.-</ecNumber>
    </recommendedName>
</protein>
<feature type="chain" id="PRO_5029035380" description="Carboxylic ester hydrolase" evidence="6">
    <location>
        <begin position="17"/>
        <end position="530"/>
    </location>
</feature>
<keyword evidence="5" id="KW-0325">Glycoprotein</keyword>
<evidence type="ECO:0000256" key="1">
    <source>
        <dbReference type="ARBA" id="ARBA00005964"/>
    </source>
</evidence>
<keyword evidence="2" id="KW-0719">Serine esterase</keyword>
<dbReference type="KEGG" id="tnl:113508844"/>
<dbReference type="InterPro" id="IPR019826">
    <property type="entry name" value="Carboxylesterase_B_AS"/>
</dbReference>
<keyword evidence="3 6" id="KW-0378">Hydrolase</keyword>